<dbReference type="Proteomes" id="UP000030651">
    <property type="component" value="Unassembled WGS sequence"/>
</dbReference>
<dbReference type="InParanoid" id="W3WKK8"/>
<organism evidence="1 2">
    <name type="scientific">Pestalotiopsis fici (strain W106-1 / CGMCC3.15140)</name>
    <dbReference type="NCBI Taxonomy" id="1229662"/>
    <lineage>
        <taxon>Eukaryota</taxon>
        <taxon>Fungi</taxon>
        <taxon>Dikarya</taxon>
        <taxon>Ascomycota</taxon>
        <taxon>Pezizomycotina</taxon>
        <taxon>Sordariomycetes</taxon>
        <taxon>Xylariomycetidae</taxon>
        <taxon>Amphisphaeriales</taxon>
        <taxon>Sporocadaceae</taxon>
        <taxon>Pestalotiopsis</taxon>
    </lineage>
</organism>
<dbReference type="GeneID" id="19279344"/>
<dbReference type="EMBL" id="KI912120">
    <property type="protein sequence ID" value="ETS74465.1"/>
    <property type="molecule type" value="Genomic_DNA"/>
</dbReference>
<dbReference type="RefSeq" id="XP_007841103.1">
    <property type="nucleotide sequence ID" value="XM_007842912.1"/>
</dbReference>
<keyword evidence="2" id="KW-1185">Reference proteome</keyword>
<reference evidence="2" key="1">
    <citation type="journal article" date="2015" name="BMC Genomics">
        <title>Genomic and transcriptomic analysis of the endophytic fungus Pestalotiopsis fici reveals its lifestyle and high potential for synthesis of natural products.</title>
        <authorList>
            <person name="Wang X."/>
            <person name="Zhang X."/>
            <person name="Liu L."/>
            <person name="Xiang M."/>
            <person name="Wang W."/>
            <person name="Sun X."/>
            <person name="Che Y."/>
            <person name="Guo L."/>
            <person name="Liu G."/>
            <person name="Guo L."/>
            <person name="Wang C."/>
            <person name="Yin W.B."/>
            <person name="Stadler M."/>
            <person name="Zhang X."/>
            <person name="Liu X."/>
        </authorList>
    </citation>
    <scope>NUCLEOTIDE SEQUENCE [LARGE SCALE GENOMIC DNA]</scope>
    <source>
        <strain evidence="2">W106-1 / CGMCC3.15140</strain>
    </source>
</reference>
<accession>W3WKK8</accession>
<dbReference type="HOGENOM" id="CLU_1251048_0_0_1"/>
<protein>
    <submittedName>
        <fullName evidence="1">Uncharacterized protein</fullName>
    </submittedName>
</protein>
<gene>
    <name evidence="1" type="ORF">PFICI_14331</name>
</gene>
<name>W3WKK8_PESFW</name>
<dbReference type="OrthoDB" id="4772757at2759"/>
<evidence type="ECO:0000313" key="1">
    <source>
        <dbReference type="EMBL" id="ETS74465.1"/>
    </source>
</evidence>
<proteinExistence type="predicted"/>
<sequence length="221" mass="24599">MTQPVVASKRMNIGFKAACLKIAEESWSALQGDAQGAGVEPLSNEGFLCIMVPVAASSERQDVPSQADLRPVYLLSTLDTSPIALPYNGSELFRSLVSKLKCVVEENWAVANRQLSQYRSQVLESSGQDPRLLAQLLYDAQVLERIADNHKSLVQDVAILATSLSSLQNDQWRLKIDQSQFTDFTDLTGLQGQIRELEEKSQSIIQLTRFTFLPPQCTYYV</sequence>
<evidence type="ECO:0000313" key="2">
    <source>
        <dbReference type="Proteomes" id="UP000030651"/>
    </source>
</evidence>
<dbReference type="KEGG" id="pfy:PFICI_14331"/>
<dbReference type="AlphaFoldDB" id="W3WKK8"/>
<dbReference type="STRING" id="1229662.W3WKK8"/>